<protein>
    <submittedName>
        <fullName evidence="1">Uncharacterized protein</fullName>
    </submittedName>
</protein>
<dbReference type="EMBL" id="JAEUBE010000295">
    <property type="protein sequence ID" value="KAH3665559.1"/>
    <property type="molecule type" value="Genomic_DNA"/>
</dbReference>
<name>A0A9P8P5W8_9ASCO</name>
<accession>A0A9P8P5W8</accession>
<keyword evidence="2" id="KW-1185">Reference proteome</keyword>
<gene>
    <name evidence="1" type="ORF">OGAPHI_003746</name>
</gene>
<evidence type="ECO:0000313" key="1">
    <source>
        <dbReference type="EMBL" id="KAH3665559.1"/>
    </source>
</evidence>
<sequence>MTVSRLRVRNLQTSWSCLKSNLGPDSVCFTKVGSARDPRLQTAVSLSEEYSTISQQRLDDLMVPKFC</sequence>
<evidence type="ECO:0000313" key="2">
    <source>
        <dbReference type="Proteomes" id="UP000769157"/>
    </source>
</evidence>
<organism evidence="1 2">
    <name type="scientific">Ogataea philodendri</name>
    <dbReference type="NCBI Taxonomy" id="1378263"/>
    <lineage>
        <taxon>Eukaryota</taxon>
        <taxon>Fungi</taxon>
        <taxon>Dikarya</taxon>
        <taxon>Ascomycota</taxon>
        <taxon>Saccharomycotina</taxon>
        <taxon>Pichiomycetes</taxon>
        <taxon>Pichiales</taxon>
        <taxon>Pichiaceae</taxon>
        <taxon>Ogataea</taxon>
    </lineage>
</organism>
<reference evidence="1" key="2">
    <citation type="submission" date="2021-01" db="EMBL/GenBank/DDBJ databases">
        <authorList>
            <person name="Schikora-Tamarit M.A."/>
        </authorList>
    </citation>
    <scope>NUCLEOTIDE SEQUENCE</scope>
    <source>
        <strain evidence="1">CBS6075</strain>
    </source>
</reference>
<dbReference type="GeneID" id="70235711"/>
<dbReference type="RefSeq" id="XP_046060763.1">
    <property type="nucleotide sequence ID" value="XM_046204750.1"/>
</dbReference>
<comment type="caution">
    <text evidence="1">The sequence shown here is derived from an EMBL/GenBank/DDBJ whole genome shotgun (WGS) entry which is preliminary data.</text>
</comment>
<proteinExistence type="predicted"/>
<reference evidence="1" key="1">
    <citation type="journal article" date="2021" name="Open Biol.">
        <title>Shared evolutionary footprints suggest mitochondrial oxidative damage underlies multiple complex I losses in fungi.</title>
        <authorList>
            <person name="Schikora-Tamarit M.A."/>
            <person name="Marcet-Houben M."/>
            <person name="Nosek J."/>
            <person name="Gabaldon T."/>
        </authorList>
    </citation>
    <scope>NUCLEOTIDE SEQUENCE</scope>
    <source>
        <strain evidence="1">CBS6075</strain>
    </source>
</reference>
<dbReference type="Proteomes" id="UP000769157">
    <property type="component" value="Unassembled WGS sequence"/>
</dbReference>
<dbReference type="OrthoDB" id="10442726at2759"/>
<dbReference type="AlphaFoldDB" id="A0A9P8P5W8"/>